<comment type="caution">
    <text evidence="1">The sequence shown here is derived from an EMBL/GenBank/DDBJ whole genome shotgun (WGS) entry which is preliminary data.</text>
</comment>
<sequence>MHGRFVLDWHSLKAAETALKPHIAGRHPGLWRVCLGHDRRTLGDSCCWSRLGGHDVTGPTETPFICQPVLNACGAGCIGVILTLPCLCAVGITDWCCEEALLPRAG</sequence>
<accession>A0AAV7RT31</accession>
<protein>
    <submittedName>
        <fullName evidence="1">Uncharacterized protein</fullName>
    </submittedName>
</protein>
<dbReference type="AlphaFoldDB" id="A0AAV7RT31"/>
<organism evidence="1 2">
    <name type="scientific">Pleurodeles waltl</name>
    <name type="common">Iberian ribbed newt</name>
    <dbReference type="NCBI Taxonomy" id="8319"/>
    <lineage>
        <taxon>Eukaryota</taxon>
        <taxon>Metazoa</taxon>
        <taxon>Chordata</taxon>
        <taxon>Craniata</taxon>
        <taxon>Vertebrata</taxon>
        <taxon>Euteleostomi</taxon>
        <taxon>Amphibia</taxon>
        <taxon>Batrachia</taxon>
        <taxon>Caudata</taxon>
        <taxon>Salamandroidea</taxon>
        <taxon>Salamandridae</taxon>
        <taxon>Pleurodelinae</taxon>
        <taxon>Pleurodeles</taxon>
    </lineage>
</organism>
<evidence type="ECO:0000313" key="1">
    <source>
        <dbReference type="EMBL" id="KAJ1154751.1"/>
    </source>
</evidence>
<dbReference type="EMBL" id="JANPWB010000009">
    <property type="protein sequence ID" value="KAJ1154751.1"/>
    <property type="molecule type" value="Genomic_DNA"/>
</dbReference>
<evidence type="ECO:0000313" key="2">
    <source>
        <dbReference type="Proteomes" id="UP001066276"/>
    </source>
</evidence>
<dbReference type="Proteomes" id="UP001066276">
    <property type="component" value="Chromosome 5"/>
</dbReference>
<reference evidence="1" key="1">
    <citation type="journal article" date="2022" name="bioRxiv">
        <title>Sequencing and chromosome-scale assembly of the giantPleurodeles waltlgenome.</title>
        <authorList>
            <person name="Brown T."/>
            <person name="Elewa A."/>
            <person name="Iarovenko S."/>
            <person name="Subramanian E."/>
            <person name="Araus A.J."/>
            <person name="Petzold A."/>
            <person name="Susuki M."/>
            <person name="Suzuki K.-i.T."/>
            <person name="Hayashi T."/>
            <person name="Toyoda A."/>
            <person name="Oliveira C."/>
            <person name="Osipova E."/>
            <person name="Leigh N.D."/>
            <person name="Simon A."/>
            <person name="Yun M.H."/>
        </authorList>
    </citation>
    <scope>NUCLEOTIDE SEQUENCE</scope>
    <source>
        <strain evidence="1">20211129_DDA</strain>
        <tissue evidence="1">Liver</tissue>
    </source>
</reference>
<name>A0AAV7RT31_PLEWA</name>
<keyword evidence="2" id="KW-1185">Reference proteome</keyword>
<gene>
    <name evidence="1" type="ORF">NDU88_007494</name>
</gene>
<proteinExistence type="predicted"/>